<dbReference type="EMBL" id="CP041242">
    <property type="protein sequence ID" value="QDH71169.1"/>
    <property type="molecule type" value="Genomic_DNA"/>
</dbReference>
<dbReference type="AlphaFoldDB" id="A0A514BVU5"/>
<evidence type="ECO:0000313" key="4">
    <source>
        <dbReference type="EMBL" id="QDH71169.1"/>
    </source>
</evidence>
<gene>
    <name evidence="4" type="ORF">FKV23_14540</name>
</gene>
<dbReference type="PRINTS" id="PR00413">
    <property type="entry name" value="HADHALOGNASE"/>
</dbReference>
<keyword evidence="5" id="KW-1185">Reference proteome</keyword>
<dbReference type="InterPro" id="IPR051400">
    <property type="entry name" value="HAD-like_hydrolase"/>
</dbReference>
<reference evidence="4 5" key="1">
    <citation type="submission" date="2019-06" db="EMBL/GenBank/DDBJ databases">
        <title>Lysobacter alkalisoli sp. nov. isolated from saline-alkali soil.</title>
        <authorList>
            <person name="Sun J.-Q."/>
            <person name="Xu L."/>
        </authorList>
    </citation>
    <scope>NUCLEOTIDE SEQUENCE [LARGE SCALE GENOMIC DNA]</scope>
    <source>
        <strain evidence="4 5">SJ-36</strain>
    </source>
</reference>
<dbReference type="GO" id="GO:0009231">
    <property type="term" value="P:riboflavin biosynthetic process"/>
    <property type="evidence" value="ECO:0007669"/>
    <property type="project" value="TreeGrafter"/>
</dbReference>
<organism evidence="4 5">
    <name type="scientific">Marilutibacter alkalisoli</name>
    <dbReference type="NCBI Taxonomy" id="2591633"/>
    <lineage>
        <taxon>Bacteria</taxon>
        <taxon>Pseudomonadati</taxon>
        <taxon>Pseudomonadota</taxon>
        <taxon>Gammaproteobacteria</taxon>
        <taxon>Lysobacterales</taxon>
        <taxon>Lysobacteraceae</taxon>
        <taxon>Marilutibacter</taxon>
    </lineage>
</organism>
<dbReference type="SFLD" id="SFLDG01129">
    <property type="entry name" value="C1.5:_HAD__Beta-PGM__Phosphata"/>
    <property type="match status" value="1"/>
</dbReference>
<dbReference type="InterPro" id="IPR036412">
    <property type="entry name" value="HAD-like_sf"/>
</dbReference>
<dbReference type="Gene3D" id="1.20.120.1600">
    <property type="match status" value="1"/>
</dbReference>
<evidence type="ECO:0000256" key="1">
    <source>
        <dbReference type="ARBA" id="ARBA00001946"/>
    </source>
</evidence>
<comment type="cofactor">
    <cofactor evidence="1">
        <name>Mg(2+)</name>
        <dbReference type="ChEBI" id="CHEBI:18420"/>
    </cofactor>
</comment>
<dbReference type="OrthoDB" id="367448at2"/>
<sequence length="247" mass="27345">MSFPVRAITLDLDDTLWPFAPIGARIERVLDHWLRQHCPRTAARFPIPEMRALREQVFAENASLLHDLTGLRKLSLVRAMELSGDDPAHAEAAFEVFYAERNRVEFYDDAEHALERLAARVPVVALSNGNADLRVIGIDHHFAFSLGAREHGAAKPEPSIFHAACDRLGLPREQVLHVGDHVDMDVAGACRAGLRSCWLNRPDDADEVASWPHADIRPDLEFTTLAALADWLDTSHAATAAPTLESA</sequence>
<dbReference type="NCBIfam" id="TIGR01509">
    <property type="entry name" value="HAD-SF-IA-v3"/>
    <property type="match status" value="1"/>
</dbReference>
<dbReference type="Gene3D" id="3.40.50.1000">
    <property type="entry name" value="HAD superfamily/HAD-like"/>
    <property type="match status" value="1"/>
</dbReference>
<dbReference type="SUPFAM" id="SSF56784">
    <property type="entry name" value="HAD-like"/>
    <property type="match status" value="1"/>
</dbReference>
<dbReference type="PANTHER" id="PTHR46470:SF4">
    <property type="entry name" value="5-AMINO-6-(5-PHOSPHO-D-RIBITYLAMINO)URACIL PHOSPHATASE YIGB"/>
    <property type="match status" value="1"/>
</dbReference>
<dbReference type="SFLD" id="SFLDS00003">
    <property type="entry name" value="Haloacid_Dehalogenase"/>
    <property type="match status" value="1"/>
</dbReference>
<evidence type="ECO:0000256" key="2">
    <source>
        <dbReference type="ARBA" id="ARBA00022801"/>
    </source>
</evidence>
<dbReference type="GO" id="GO:0016787">
    <property type="term" value="F:hydrolase activity"/>
    <property type="evidence" value="ECO:0007669"/>
    <property type="project" value="UniProtKB-KW"/>
</dbReference>
<proteinExistence type="predicted"/>
<protein>
    <submittedName>
        <fullName evidence="4">HAD-IA family hydrolase</fullName>
    </submittedName>
</protein>
<dbReference type="PANTHER" id="PTHR46470">
    <property type="entry name" value="N-ACYLNEURAMINATE-9-PHOSPHATASE"/>
    <property type="match status" value="1"/>
</dbReference>
<dbReference type="NCBIfam" id="TIGR01549">
    <property type="entry name" value="HAD-SF-IA-v1"/>
    <property type="match status" value="1"/>
</dbReference>
<dbReference type="RefSeq" id="WP_141624501.1">
    <property type="nucleotide sequence ID" value="NZ_CP041242.1"/>
</dbReference>
<dbReference type="KEGG" id="lyj:FKV23_14540"/>
<evidence type="ECO:0000313" key="5">
    <source>
        <dbReference type="Proteomes" id="UP000317199"/>
    </source>
</evidence>
<keyword evidence="2 4" id="KW-0378">Hydrolase</keyword>
<accession>A0A514BVU5</accession>
<dbReference type="InterPro" id="IPR006439">
    <property type="entry name" value="HAD-SF_hydro_IA"/>
</dbReference>
<evidence type="ECO:0000256" key="3">
    <source>
        <dbReference type="ARBA" id="ARBA00022842"/>
    </source>
</evidence>
<keyword evidence="3" id="KW-0460">Magnesium</keyword>
<name>A0A514BVU5_9GAMM</name>
<dbReference type="InterPro" id="IPR023214">
    <property type="entry name" value="HAD_sf"/>
</dbReference>
<dbReference type="Proteomes" id="UP000317199">
    <property type="component" value="Chromosome"/>
</dbReference>
<dbReference type="Pfam" id="PF00702">
    <property type="entry name" value="Hydrolase"/>
    <property type="match status" value="1"/>
</dbReference>